<keyword evidence="1" id="KW-0813">Transport</keyword>
<dbReference type="Pfam" id="PF13347">
    <property type="entry name" value="MFS_2"/>
    <property type="match status" value="1"/>
</dbReference>
<dbReference type="AlphaFoldDB" id="U4TM08"/>
<dbReference type="Proteomes" id="UP000030647">
    <property type="component" value="Unassembled WGS sequence"/>
</dbReference>
<feature type="transmembrane region" description="Helical" evidence="2">
    <location>
        <begin position="331"/>
        <end position="352"/>
    </location>
</feature>
<feature type="transmembrane region" description="Helical" evidence="2">
    <location>
        <begin position="132"/>
        <end position="152"/>
    </location>
</feature>
<keyword evidence="1" id="KW-0762">Sugar transport</keyword>
<dbReference type="SUPFAM" id="SSF103473">
    <property type="entry name" value="MFS general substrate transporter"/>
    <property type="match status" value="1"/>
</dbReference>
<keyword evidence="2" id="KW-0472">Membrane</keyword>
<feature type="transmembrane region" description="Helical" evidence="2">
    <location>
        <begin position="65"/>
        <end position="88"/>
    </location>
</feature>
<evidence type="ECO:0000256" key="1">
    <source>
        <dbReference type="ARBA" id="ARBA00022597"/>
    </source>
</evidence>
<keyword evidence="4" id="KW-1185">Reference proteome</keyword>
<reference evidence="4" key="1">
    <citation type="journal article" date="2013" name="Genome Announc.">
        <title>Whole-Genome Sequencing of Lactobacillus shenzhenensis Strain LY-73T.</title>
        <authorList>
            <person name="Lin Z."/>
            <person name="Liu Z."/>
            <person name="Yang R."/>
            <person name="Zou Y."/>
            <person name="Wan D."/>
            <person name="Chen J."/>
            <person name="Guo M."/>
            <person name="Zhao J."/>
            <person name="Fang C."/>
            <person name="Yang R."/>
            <person name="Liu F."/>
        </authorList>
    </citation>
    <scope>NUCLEOTIDE SEQUENCE [LARGE SCALE GENOMIC DNA]</scope>
    <source>
        <strain evidence="4">LY-73</strain>
    </source>
</reference>
<dbReference type="GO" id="GO:0005886">
    <property type="term" value="C:plasma membrane"/>
    <property type="evidence" value="ECO:0007669"/>
    <property type="project" value="TreeGrafter"/>
</dbReference>
<keyword evidence="2" id="KW-1133">Transmembrane helix</keyword>
<dbReference type="EMBL" id="KI271588">
    <property type="protein sequence ID" value="ERL65244.1"/>
    <property type="molecule type" value="Genomic_DNA"/>
</dbReference>
<dbReference type="InterPro" id="IPR039672">
    <property type="entry name" value="MFS_2"/>
</dbReference>
<name>U4TM08_9LACO</name>
<dbReference type="HOGENOM" id="CLU_027408_4_1_9"/>
<organism evidence="3 4">
    <name type="scientific">Schleiferilactobacillus shenzhenensis LY-73</name>
    <dbReference type="NCBI Taxonomy" id="1231336"/>
    <lineage>
        <taxon>Bacteria</taxon>
        <taxon>Bacillati</taxon>
        <taxon>Bacillota</taxon>
        <taxon>Bacilli</taxon>
        <taxon>Lactobacillales</taxon>
        <taxon>Lactobacillaceae</taxon>
        <taxon>Schleiferilactobacillus</taxon>
    </lineage>
</organism>
<proteinExistence type="predicted"/>
<evidence type="ECO:0000313" key="4">
    <source>
        <dbReference type="Proteomes" id="UP000030647"/>
    </source>
</evidence>
<protein>
    <recommendedName>
        <fullName evidence="5">Oligogalacturonide transporter</fullName>
    </recommendedName>
</protein>
<feature type="transmembrane region" description="Helical" evidence="2">
    <location>
        <begin position="358"/>
        <end position="379"/>
    </location>
</feature>
<feature type="transmembrane region" description="Helical" evidence="2">
    <location>
        <begin position="305"/>
        <end position="324"/>
    </location>
</feature>
<dbReference type="PANTHER" id="PTHR11328">
    <property type="entry name" value="MAJOR FACILITATOR SUPERFAMILY DOMAIN-CONTAINING PROTEIN"/>
    <property type="match status" value="1"/>
</dbReference>
<sequence>MAEKQTPAVEHDGWDEYRNERIYRNRGKIGFGRSLGYGVFAWFSIAMQGLVGAWLLFFYTNFAGLSAAAGASIFLVGRVADALASLLMGNFSDTLYKYKFGRKFGRRHFFILIAAPCSLIAITMWVSGMSYWYYLVTYVLTTILMSVLQIPWETLPNEMTKDYNERTKMSTTRMVLAGLGNMLVAFVPAQLFRIWPKSSPVPYLVAQIGFSVVCFILVLVTYYTTWEHFVSKKEAEDIARTNSAAQNAHSFKSELSNYFSTFRIKSFRKHMGIYLFSYLGAFIWTTIFVYYIVDVIGGTASDAGYLQSFSIVSIPVTIIAGYLVTKISPRALYTIGYSLMILAAICYGAVAVFHISNWMVLLSIVTFAYEIGLYILYFVPWNTFPFLPDLDTLVTGQNRSGLFASVMVFINQVCLGFASVIVGYMLDWAGLIKSTAGSVHQPQSAQNMIVGLMVLGVGGLILVALLFASRFHLNRKTIKVLDDELTRLQKGGYIEDVDPNTRKVCEDLTGVSFAEITVWNSHKKPASENVIK</sequence>
<evidence type="ECO:0000313" key="3">
    <source>
        <dbReference type="EMBL" id="ERL65244.1"/>
    </source>
</evidence>
<feature type="transmembrane region" description="Helical" evidence="2">
    <location>
        <begin position="34"/>
        <end position="59"/>
    </location>
</feature>
<dbReference type="RefSeq" id="WP_022529504.1">
    <property type="nucleotide sequence ID" value="NZ_KI271588.1"/>
</dbReference>
<dbReference type="GO" id="GO:0015293">
    <property type="term" value="F:symporter activity"/>
    <property type="evidence" value="ECO:0007669"/>
    <property type="project" value="InterPro"/>
</dbReference>
<gene>
    <name evidence="3" type="ORF">L248_2919</name>
</gene>
<keyword evidence="2" id="KW-0812">Transmembrane</keyword>
<feature type="transmembrane region" description="Helical" evidence="2">
    <location>
        <begin position="173"/>
        <end position="195"/>
    </location>
</feature>
<feature type="transmembrane region" description="Helical" evidence="2">
    <location>
        <begin position="201"/>
        <end position="223"/>
    </location>
</feature>
<evidence type="ECO:0000256" key="2">
    <source>
        <dbReference type="SAM" id="Phobius"/>
    </source>
</evidence>
<feature type="transmembrane region" description="Helical" evidence="2">
    <location>
        <begin position="400"/>
        <end position="426"/>
    </location>
</feature>
<dbReference type="OrthoDB" id="9764596at2"/>
<feature type="transmembrane region" description="Helical" evidence="2">
    <location>
        <begin position="273"/>
        <end position="293"/>
    </location>
</feature>
<dbReference type="PANTHER" id="PTHR11328:SF24">
    <property type="entry name" value="MAJOR FACILITATOR SUPERFAMILY (MFS) PROFILE DOMAIN-CONTAINING PROTEIN"/>
    <property type="match status" value="1"/>
</dbReference>
<dbReference type="GO" id="GO:0008643">
    <property type="term" value="P:carbohydrate transport"/>
    <property type="evidence" value="ECO:0007669"/>
    <property type="project" value="InterPro"/>
</dbReference>
<feature type="transmembrane region" description="Helical" evidence="2">
    <location>
        <begin position="446"/>
        <end position="468"/>
    </location>
</feature>
<dbReference type="eggNOG" id="COG2211">
    <property type="taxonomic scope" value="Bacteria"/>
</dbReference>
<feature type="transmembrane region" description="Helical" evidence="2">
    <location>
        <begin position="109"/>
        <end position="126"/>
    </location>
</feature>
<accession>U4TM08</accession>
<dbReference type="Gene3D" id="1.20.1250.20">
    <property type="entry name" value="MFS general substrate transporter like domains"/>
    <property type="match status" value="2"/>
</dbReference>
<dbReference type="InterPro" id="IPR036259">
    <property type="entry name" value="MFS_trans_sf"/>
</dbReference>
<evidence type="ECO:0008006" key="5">
    <source>
        <dbReference type="Google" id="ProtNLM"/>
    </source>
</evidence>
<dbReference type="STRING" id="1231336.L248_2919"/>